<accession>A0A8J5LID3</accession>
<protein>
    <recommendedName>
        <fullName evidence="2">Rho termination factor-like N-terminal domain-containing protein</fullName>
    </recommendedName>
</protein>
<feature type="region of interest" description="Disordered" evidence="1">
    <location>
        <begin position="204"/>
        <end position="331"/>
    </location>
</feature>
<feature type="region of interest" description="Disordered" evidence="1">
    <location>
        <begin position="65"/>
        <end position="99"/>
    </location>
</feature>
<feature type="compositionally biased region" description="Basic and acidic residues" evidence="1">
    <location>
        <begin position="283"/>
        <end position="293"/>
    </location>
</feature>
<dbReference type="InterPro" id="IPR011112">
    <property type="entry name" value="Rho-like_N"/>
</dbReference>
<dbReference type="Pfam" id="PF07498">
    <property type="entry name" value="Rho_N"/>
    <property type="match status" value="1"/>
</dbReference>
<gene>
    <name evidence="3" type="ORF">ZIOFF_017603</name>
</gene>
<proteinExistence type="predicted"/>
<evidence type="ECO:0000313" key="3">
    <source>
        <dbReference type="EMBL" id="KAG6520546.1"/>
    </source>
</evidence>
<keyword evidence="4" id="KW-1185">Reference proteome</keyword>
<dbReference type="AlphaFoldDB" id="A0A8J5LID3"/>
<name>A0A8J5LID3_ZINOF</name>
<dbReference type="EMBL" id="JACMSC010000005">
    <property type="protein sequence ID" value="KAG6520546.1"/>
    <property type="molecule type" value="Genomic_DNA"/>
</dbReference>
<dbReference type="GO" id="GO:0006353">
    <property type="term" value="P:DNA-templated transcription termination"/>
    <property type="evidence" value="ECO:0007669"/>
    <property type="project" value="InterPro"/>
</dbReference>
<evidence type="ECO:0000259" key="2">
    <source>
        <dbReference type="SMART" id="SM00959"/>
    </source>
</evidence>
<feature type="domain" description="Rho termination factor-like N-terminal" evidence="2">
    <location>
        <begin position="330"/>
        <end position="365"/>
    </location>
</feature>
<feature type="compositionally biased region" description="Polar residues" evidence="1">
    <location>
        <begin position="303"/>
        <end position="316"/>
    </location>
</feature>
<evidence type="ECO:0000313" key="4">
    <source>
        <dbReference type="Proteomes" id="UP000734854"/>
    </source>
</evidence>
<dbReference type="SMART" id="SM00959">
    <property type="entry name" value="Rho_N"/>
    <property type="match status" value="1"/>
</dbReference>
<organism evidence="3 4">
    <name type="scientific">Zingiber officinale</name>
    <name type="common">Ginger</name>
    <name type="synonym">Amomum zingiber</name>
    <dbReference type="NCBI Taxonomy" id="94328"/>
    <lineage>
        <taxon>Eukaryota</taxon>
        <taxon>Viridiplantae</taxon>
        <taxon>Streptophyta</taxon>
        <taxon>Embryophyta</taxon>
        <taxon>Tracheophyta</taxon>
        <taxon>Spermatophyta</taxon>
        <taxon>Magnoliopsida</taxon>
        <taxon>Liliopsida</taxon>
        <taxon>Zingiberales</taxon>
        <taxon>Zingiberaceae</taxon>
        <taxon>Zingiber</taxon>
    </lineage>
</organism>
<dbReference type="PANTHER" id="PTHR34449">
    <property type="entry name" value="RHO TERMINATION FACTOR"/>
    <property type="match status" value="1"/>
</dbReference>
<comment type="caution">
    <text evidence="3">The sequence shown here is derived from an EMBL/GenBank/DDBJ whole genome shotgun (WGS) entry which is preliminary data.</text>
</comment>
<evidence type="ECO:0000256" key="1">
    <source>
        <dbReference type="SAM" id="MobiDB-lite"/>
    </source>
</evidence>
<dbReference type="Proteomes" id="UP000734854">
    <property type="component" value="Unassembled WGS sequence"/>
</dbReference>
<dbReference type="PANTHER" id="PTHR34449:SF5">
    <property type="entry name" value="ATP BINDING _ ATPASE"/>
    <property type="match status" value="1"/>
</dbReference>
<reference evidence="3 4" key="1">
    <citation type="submission" date="2020-08" db="EMBL/GenBank/DDBJ databases">
        <title>Plant Genome Project.</title>
        <authorList>
            <person name="Zhang R.-G."/>
        </authorList>
    </citation>
    <scope>NUCLEOTIDE SEQUENCE [LARGE SCALE GENOMIC DNA]</scope>
    <source>
        <tissue evidence="3">Rhizome</tissue>
    </source>
</reference>
<sequence length="365" mass="40436">MWNGARWSGPDQGYMPHQGKFLPLPGVSRGAIVLSYSCNTGQKLFCGIKNVNPHKTKVSLMCNAGPNNFKRNPDFSRRQRGSSQGGKSKQYHEPEQPDNMEEMDYVSSKNGSLLSLSGNIRHQATPLPGQREKEIVELFRKVQAQLRERASIKEGKKIEAAQHGQNERGTVDSLLKLLRKHSVNQKKKSTPEVDFVADQLEKNSTTLDDEQNLNPFVADDIDSDSSEESTPLVPTRPASYFRRKSPVPRVKFQPVFSAEEEDKSPSSKSRGRSKKIGNSGSELQKKAELPTHDDQDEEELEASDNQVETSDSNSTAEKIKESSATEASADLGSLKVAELRDLAKVRGVKGYSKLKKGELIELLGA</sequence>